<dbReference type="Proteomes" id="UP001305414">
    <property type="component" value="Unassembled WGS sequence"/>
</dbReference>
<keyword evidence="1" id="KW-0547">Nucleotide-binding</keyword>
<evidence type="ECO:0000259" key="5">
    <source>
        <dbReference type="PROSITE" id="PS51194"/>
    </source>
</evidence>
<protein>
    <recommendedName>
        <fullName evidence="8">Helicase C-terminal domain-containing protein</fullName>
    </recommendedName>
</protein>
<dbReference type="InterPro" id="IPR050628">
    <property type="entry name" value="SNF2_RAD54_helicase_TF"/>
</dbReference>
<dbReference type="SUPFAM" id="SSF52540">
    <property type="entry name" value="P-loop containing nucleoside triphosphate hydrolases"/>
    <property type="match status" value="2"/>
</dbReference>
<evidence type="ECO:0000313" key="7">
    <source>
        <dbReference type="Proteomes" id="UP001305414"/>
    </source>
</evidence>
<dbReference type="CDD" id="cd18793">
    <property type="entry name" value="SF2_C_SNF"/>
    <property type="match status" value="1"/>
</dbReference>
<dbReference type="Gene3D" id="3.40.50.300">
    <property type="entry name" value="P-loop containing nucleotide triphosphate hydrolases"/>
    <property type="match status" value="1"/>
</dbReference>
<dbReference type="InterPro" id="IPR027417">
    <property type="entry name" value="P-loop_NTPase"/>
</dbReference>
<gene>
    <name evidence="6" type="ORF">RRF57_000053</name>
</gene>
<name>A0AAN7Z0C1_9PEZI</name>
<dbReference type="InterPro" id="IPR038718">
    <property type="entry name" value="SNF2-like_sf"/>
</dbReference>
<feature type="domain" description="Helicase C-terminal" evidence="5">
    <location>
        <begin position="639"/>
        <end position="795"/>
    </location>
</feature>
<accession>A0AAN7Z0C1</accession>
<keyword evidence="2" id="KW-0378">Hydrolase</keyword>
<dbReference type="PROSITE" id="PS51192">
    <property type="entry name" value="HELICASE_ATP_BIND_1"/>
    <property type="match status" value="1"/>
</dbReference>
<dbReference type="PANTHER" id="PTHR45626">
    <property type="entry name" value="TRANSCRIPTION TERMINATION FACTOR 2-RELATED"/>
    <property type="match status" value="1"/>
</dbReference>
<evidence type="ECO:0000256" key="1">
    <source>
        <dbReference type="ARBA" id="ARBA00022741"/>
    </source>
</evidence>
<dbReference type="Pfam" id="PF00176">
    <property type="entry name" value="SNF2-rel_dom"/>
    <property type="match status" value="1"/>
</dbReference>
<sequence length="810" mass="89925">MDSSEADDSEICYGALYDAAARVLGRVALSNHHDASNDAEHVCFRVSEKIGVHVLLSENGDEFAILDTRISSQLSFISKIPMLRFEAVVKSNIFHKRQRRAKSVSPSFPVSVNIFGSRRAADDVASQLSQASAYLQHPQSPLQPGVVYHNPQFLSFPGENWDMRKLIGTGNITDLTNEEKLSEVVGRILESLAQTNIAANEELELNVGLVSKLKMQESGLRFILQREEEAFGKQISSRLSKAVNFQTEVPLALSFGGLIADVMGLGKTLTMLSAILQSMPVAENFSNFYERSGSDRLQQLRTKATLVVVSSIQLLESWESEIQANTLSHSTADSGSHFYPGALSWVRFHGQGRPRDPDTLRSVSIVLTTYATLAADSNSNRTLYQLDWYRVVLDEAHWIRNSGSKQFKAAASLDCSRRWCLTGTPIQNKLDDLVSLAQFLRLPPLSTKANFQKHVLAPLSQGGPNFVKPLQDYLESYCLRRSEKCLTLLPALQEEVMVQFSSEERTFYNRILADTKKQIDVLISKKDSQSCSKLFSAMLKMRMRCNLGTFPSPTAGVGSLGQLHSENGCDRCSLKDEDTFVLLDSCSFCPDCRRPLYQSSPLPDSFENYGSDANANGHDADKVDDENITATGPHMPQPGFSAKLSTVAQKVARAGPTSKHIIFSCWTSTLDLLSRLLSQSGIPSCRVDGRTSYTERSKNLRTFKDDPQVSVLLMSIGTGAVGLNLTVANNVHLVEPQWNPAVEEQAIARALRMGQTREVTIFRYIVQNTVEQNIINLQKRKTRLAKFTFDTGETLSGTFEVWSLLRVVHK</sequence>
<feature type="domain" description="Helicase ATP-binding" evidence="4">
    <location>
        <begin position="248"/>
        <end position="443"/>
    </location>
</feature>
<dbReference type="Gene3D" id="3.40.50.10810">
    <property type="entry name" value="Tandem AAA-ATPase domain"/>
    <property type="match status" value="1"/>
</dbReference>
<organism evidence="6 7">
    <name type="scientific">Xylaria bambusicola</name>
    <dbReference type="NCBI Taxonomy" id="326684"/>
    <lineage>
        <taxon>Eukaryota</taxon>
        <taxon>Fungi</taxon>
        <taxon>Dikarya</taxon>
        <taxon>Ascomycota</taxon>
        <taxon>Pezizomycotina</taxon>
        <taxon>Sordariomycetes</taxon>
        <taxon>Xylariomycetidae</taxon>
        <taxon>Xylariales</taxon>
        <taxon>Xylariaceae</taxon>
        <taxon>Xylaria</taxon>
    </lineage>
</organism>
<dbReference type="GO" id="GO:0016787">
    <property type="term" value="F:hydrolase activity"/>
    <property type="evidence" value="ECO:0007669"/>
    <property type="project" value="UniProtKB-KW"/>
</dbReference>
<dbReference type="InterPro" id="IPR014001">
    <property type="entry name" value="Helicase_ATP-bd"/>
</dbReference>
<comment type="caution">
    <text evidence="6">The sequence shown here is derived from an EMBL/GenBank/DDBJ whole genome shotgun (WGS) entry which is preliminary data.</text>
</comment>
<reference evidence="6 7" key="1">
    <citation type="submission" date="2023-10" db="EMBL/GenBank/DDBJ databases">
        <title>Draft genome sequence of Xylaria bambusicola isolate GMP-LS, the root and basal stem rot pathogen of sugarcane in Indonesia.</title>
        <authorList>
            <person name="Selvaraj P."/>
            <person name="Muralishankar V."/>
            <person name="Muruganantham S."/>
            <person name="Sp S."/>
            <person name="Haryani S."/>
            <person name="Lau K.J.X."/>
            <person name="Naqvi N.I."/>
        </authorList>
    </citation>
    <scope>NUCLEOTIDE SEQUENCE [LARGE SCALE GENOMIC DNA]</scope>
    <source>
        <strain evidence="6">GMP-LS</strain>
    </source>
</reference>
<evidence type="ECO:0008006" key="8">
    <source>
        <dbReference type="Google" id="ProtNLM"/>
    </source>
</evidence>
<dbReference type="InterPro" id="IPR000330">
    <property type="entry name" value="SNF2_N"/>
</dbReference>
<keyword evidence="7" id="KW-1185">Reference proteome</keyword>
<dbReference type="InterPro" id="IPR001650">
    <property type="entry name" value="Helicase_C-like"/>
</dbReference>
<evidence type="ECO:0000256" key="3">
    <source>
        <dbReference type="ARBA" id="ARBA00022840"/>
    </source>
</evidence>
<dbReference type="GO" id="GO:0006281">
    <property type="term" value="P:DNA repair"/>
    <property type="evidence" value="ECO:0007669"/>
    <property type="project" value="TreeGrafter"/>
</dbReference>
<proteinExistence type="predicted"/>
<dbReference type="GO" id="GO:0005524">
    <property type="term" value="F:ATP binding"/>
    <property type="evidence" value="ECO:0007669"/>
    <property type="project" value="UniProtKB-KW"/>
</dbReference>
<dbReference type="PROSITE" id="PS51194">
    <property type="entry name" value="HELICASE_CTER"/>
    <property type="match status" value="1"/>
</dbReference>
<dbReference type="GO" id="GO:0005634">
    <property type="term" value="C:nucleus"/>
    <property type="evidence" value="ECO:0007669"/>
    <property type="project" value="TreeGrafter"/>
</dbReference>
<dbReference type="AlphaFoldDB" id="A0AAN7Z0C1"/>
<evidence type="ECO:0000259" key="4">
    <source>
        <dbReference type="PROSITE" id="PS51192"/>
    </source>
</evidence>
<dbReference type="EMBL" id="JAWHQM010000001">
    <property type="protein sequence ID" value="KAK5624337.1"/>
    <property type="molecule type" value="Genomic_DNA"/>
</dbReference>
<dbReference type="GO" id="GO:0008094">
    <property type="term" value="F:ATP-dependent activity, acting on DNA"/>
    <property type="evidence" value="ECO:0007669"/>
    <property type="project" value="TreeGrafter"/>
</dbReference>
<keyword evidence="3" id="KW-0067">ATP-binding</keyword>
<evidence type="ECO:0000256" key="2">
    <source>
        <dbReference type="ARBA" id="ARBA00022801"/>
    </source>
</evidence>
<dbReference type="Pfam" id="PF00271">
    <property type="entry name" value="Helicase_C"/>
    <property type="match status" value="1"/>
</dbReference>
<dbReference type="SMART" id="SM00490">
    <property type="entry name" value="HELICc"/>
    <property type="match status" value="1"/>
</dbReference>
<dbReference type="InterPro" id="IPR049730">
    <property type="entry name" value="SNF2/RAD54-like_C"/>
</dbReference>
<evidence type="ECO:0000313" key="6">
    <source>
        <dbReference type="EMBL" id="KAK5624337.1"/>
    </source>
</evidence>
<dbReference type="PANTHER" id="PTHR45626:SF22">
    <property type="entry name" value="DNA REPAIR PROTEIN RAD5"/>
    <property type="match status" value="1"/>
</dbReference>
<dbReference type="CDD" id="cd18008">
    <property type="entry name" value="DEXDc_SHPRH-like"/>
    <property type="match status" value="1"/>
</dbReference>
<dbReference type="SMART" id="SM00487">
    <property type="entry name" value="DEXDc"/>
    <property type="match status" value="1"/>
</dbReference>